<dbReference type="Gene3D" id="3.30.450.30">
    <property type="entry name" value="Dynein light chain 2a, cytoplasmic"/>
    <property type="match status" value="1"/>
</dbReference>
<dbReference type="SUPFAM" id="SSF103196">
    <property type="entry name" value="Roadblock/LC7 domain"/>
    <property type="match status" value="1"/>
</dbReference>
<reference evidence="1" key="1">
    <citation type="journal article" date="2020" name="mSystems">
        <title>Genome- and Community-Level Interaction Insights into Carbon Utilization and Element Cycling Functions of Hydrothermarchaeota in Hydrothermal Sediment.</title>
        <authorList>
            <person name="Zhou Z."/>
            <person name="Liu Y."/>
            <person name="Xu W."/>
            <person name="Pan J."/>
            <person name="Luo Z.H."/>
            <person name="Li M."/>
        </authorList>
    </citation>
    <scope>NUCLEOTIDE SEQUENCE [LARGE SCALE GENOMIC DNA]</scope>
    <source>
        <strain evidence="1">SpSt-464</strain>
    </source>
</reference>
<evidence type="ECO:0008006" key="2">
    <source>
        <dbReference type="Google" id="ProtNLM"/>
    </source>
</evidence>
<protein>
    <recommendedName>
        <fullName evidence="2">Roadblock/LAMTOR2 domain-containing protein</fullName>
    </recommendedName>
</protein>
<comment type="caution">
    <text evidence="1">The sequence shown here is derived from an EMBL/GenBank/DDBJ whole genome shotgun (WGS) entry which is preliminary data.</text>
</comment>
<gene>
    <name evidence="1" type="ORF">ENS15_00080</name>
</gene>
<sequence>MMDFDSILKDSGEKITGCVAVSLVGTDGIALASYTKYPQADLSLADAELATLAITAEKISKEIGAGEMAEIILITGKMTIVTGMIGKDYYIYYALTGKEQNVGLARYEIKRLATELSPVLYS</sequence>
<name>A0A7C3N5S1_UNCW3</name>
<dbReference type="EMBL" id="DSTT01000001">
    <property type="protein sequence ID" value="HFK23039.1"/>
    <property type="molecule type" value="Genomic_DNA"/>
</dbReference>
<organism evidence="1">
    <name type="scientific">candidate division WOR-3 bacterium</name>
    <dbReference type="NCBI Taxonomy" id="2052148"/>
    <lineage>
        <taxon>Bacteria</taxon>
        <taxon>Bacteria division WOR-3</taxon>
    </lineage>
</organism>
<accession>A0A7C3N5S1</accession>
<evidence type="ECO:0000313" key="1">
    <source>
        <dbReference type="EMBL" id="HFK23039.1"/>
    </source>
</evidence>
<proteinExistence type="predicted"/>
<dbReference type="AlphaFoldDB" id="A0A7C3N5S1"/>